<dbReference type="Proteomes" id="UP000018721">
    <property type="component" value="Unassembled WGS sequence"/>
</dbReference>
<organism evidence="1 2">
    <name type="scientific">Phytophthora nicotianae P1569</name>
    <dbReference type="NCBI Taxonomy" id="1317065"/>
    <lineage>
        <taxon>Eukaryota</taxon>
        <taxon>Sar</taxon>
        <taxon>Stramenopiles</taxon>
        <taxon>Oomycota</taxon>
        <taxon>Peronosporomycetes</taxon>
        <taxon>Peronosporales</taxon>
        <taxon>Peronosporaceae</taxon>
        <taxon>Phytophthora</taxon>
    </lineage>
</organism>
<proteinExistence type="predicted"/>
<comment type="caution">
    <text evidence="1">The sequence shown here is derived from an EMBL/GenBank/DDBJ whole genome shotgun (WGS) entry which is preliminary data.</text>
</comment>
<protein>
    <submittedName>
        <fullName evidence="1">Uncharacterized protein</fullName>
    </submittedName>
</protein>
<accession>V9DVA4</accession>
<dbReference type="HOGENOM" id="CLU_1900362_0_0_1"/>
<sequence>MDSLPLLLAGMATSTNCRGESESQKAITGTLTNDDSRTACESVRGSVMMSRRGSRNCLVIWLVNVPGVKRLAIAWQPVCWANLSTARWPYGRAEMAITSSGFSTATITRAASMSFSHVLPTLMMWMPSLRRRQM</sequence>
<dbReference type="EMBL" id="ANIZ01003894">
    <property type="protein sequence ID" value="ETI30571.1"/>
    <property type="molecule type" value="Genomic_DNA"/>
</dbReference>
<keyword evidence="2" id="KW-1185">Reference proteome</keyword>
<evidence type="ECO:0000313" key="1">
    <source>
        <dbReference type="EMBL" id="ETI30571.1"/>
    </source>
</evidence>
<gene>
    <name evidence="1" type="ORF">F443_22308</name>
</gene>
<reference evidence="1 2" key="1">
    <citation type="submission" date="2013-11" db="EMBL/GenBank/DDBJ databases">
        <title>The Genome Sequence of Phytophthora parasitica P1569.</title>
        <authorList>
            <consortium name="The Broad Institute Genomics Platform"/>
            <person name="Russ C."/>
            <person name="Tyler B."/>
            <person name="Panabieres F."/>
            <person name="Shan W."/>
            <person name="Tripathy S."/>
            <person name="Grunwald N."/>
            <person name="Machado M."/>
            <person name="Johnson C.S."/>
            <person name="Arredondo F."/>
            <person name="Hong C."/>
            <person name="Coffey M."/>
            <person name="Young S.K."/>
            <person name="Zeng Q."/>
            <person name="Gargeya S."/>
            <person name="Fitzgerald M."/>
            <person name="Abouelleil A."/>
            <person name="Alvarado L."/>
            <person name="Chapman S.B."/>
            <person name="Gainer-Dewar J."/>
            <person name="Goldberg J."/>
            <person name="Griggs A."/>
            <person name="Gujja S."/>
            <person name="Hansen M."/>
            <person name="Howarth C."/>
            <person name="Imamovic A."/>
            <person name="Ireland A."/>
            <person name="Larimer J."/>
            <person name="McCowan C."/>
            <person name="Murphy C."/>
            <person name="Pearson M."/>
            <person name="Poon T.W."/>
            <person name="Priest M."/>
            <person name="Roberts A."/>
            <person name="Saif S."/>
            <person name="Shea T."/>
            <person name="Sykes S."/>
            <person name="Wortman J."/>
            <person name="Nusbaum C."/>
            <person name="Birren B."/>
        </authorList>
    </citation>
    <scope>NUCLEOTIDE SEQUENCE [LARGE SCALE GENOMIC DNA]</scope>
    <source>
        <strain evidence="1 2">P1569</strain>
    </source>
</reference>
<name>V9DVA4_PHYNI</name>
<dbReference type="AlphaFoldDB" id="V9DVA4"/>
<evidence type="ECO:0000313" key="2">
    <source>
        <dbReference type="Proteomes" id="UP000018721"/>
    </source>
</evidence>